<dbReference type="RefSeq" id="XP_071920602.1">
    <property type="nucleotide sequence ID" value="XM_072064501.1"/>
</dbReference>
<gene>
    <name evidence="3" type="primary">LOC113708353</name>
    <name evidence="4" type="synonym">LOC140014103</name>
    <name evidence="5" type="synonym">LOC140014104</name>
</gene>
<dbReference type="GeneID" id="113708353"/>
<dbReference type="InterPro" id="IPR027417">
    <property type="entry name" value="P-loop_NTPase"/>
</dbReference>
<dbReference type="InterPro" id="IPR049163">
    <property type="entry name" value="Pif1-like_2B_dom"/>
</dbReference>
<evidence type="ECO:0000259" key="1">
    <source>
        <dbReference type="Pfam" id="PF21530"/>
    </source>
</evidence>
<dbReference type="CDD" id="cd18809">
    <property type="entry name" value="SF1_C_RecD"/>
    <property type="match status" value="1"/>
</dbReference>
<dbReference type="PANTHER" id="PTHR10492">
    <property type="match status" value="1"/>
</dbReference>
<proteinExistence type="predicted"/>
<dbReference type="Proteomes" id="UP001652660">
    <property type="component" value="Chromosome 9c"/>
</dbReference>
<dbReference type="RefSeq" id="XP_027086616.1">
    <property type="nucleotide sequence ID" value="XM_027230815.1"/>
</dbReference>
<dbReference type="AlphaFoldDB" id="A0A6P6U8S1"/>
<protein>
    <submittedName>
        <fullName evidence="3">ATP-dependent DNA helicase PIF6-like</fullName>
    </submittedName>
</protein>
<dbReference type="OrthoDB" id="1934841at2759"/>
<organism evidence="2 3">
    <name type="scientific">Coffea arabica</name>
    <name type="common">Arabian coffee</name>
    <dbReference type="NCBI Taxonomy" id="13443"/>
    <lineage>
        <taxon>Eukaryota</taxon>
        <taxon>Viridiplantae</taxon>
        <taxon>Streptophyta</taxon>
        <taxon>Embryophyta</taxon>
        <taxon>Tracheophyta</taxon>
        <taxon>Spermatophyta</taxon>
        <taxon>Magnoliopsida</taxon>
        <taxon>eudicotyledons</taxon>
        <taxon>Gunneridae</taxon>
        <taxon>Pentapetalae</taxon>
        <taxon>asterids</taxon>
        <taxon>lamiids</taxon>
        <taxon>Gentianales</taxon>
        <taxon>Rubiaceae</taxon>
        <taxon>Ixoroideae</taxon>
        <taxon>Gardenieae complex</taxon>
        <taxon>Bertiereae - Coffeeae clade</taxon>
        <taxon>Coffeeae</taxon>
        <taxon>Coffea</taxon>
    </lineage>
</organism>
<reference evidence="2" key="1">
    <citation type="journal article" date="2025" name="Foods">
        <title>Unveiling the Microbial Signatures of Arabica Coffee Cherries: Insights into Ripeness Specific Diversity, Functional Traits, and Implications for Quality and Safety.</title>
        <authorList>
            <consortium name="RefSeq"/>
            <person name="Tenea G.N."/>
            <person name="Cifuentes V."/>
            <person name="Reyes P."/>
            <person name="Cevallos-Vallejos M."/>
        </authorList>
    </citation>
    <scope>NUCLEOTIDE SEQUENCE [LARGE SCALE GENOMIC DNA]</scope>
</reference>
<dbReference type="Pfam" id="PF21530">
    <property type="entry name" value="Pif1_2B_dom"/>
    <property type="match status" value="1"/>
</dbReference>
<sequence length="234" mass="26552">MYPNTIPGSSDANIPVNQAILSTKNNFVDEVNDILISKFPGEAVEYLSFDKTLNPNYQGQYEDFLNSLSQSGLPPHRLILKVNAPIILLRNLDPTEGLCNGTRLICRNLSRNVIHAQIVIGDFAGKDVFIHRIPLEPPTDEQYPVPYKRTQFSIRFCFAMTINKAQGQTLDFVGIYLREHVFSHGQLYVGLSRSRTVSQVKLLIKLPFFDKSRINQTRNIVYREVLEASQLAVK</sequence>
<feature type="domain" description="DNA helicase Pif1-like 2B" evidence="1">
    <location>
        <begin position="63"/>
        <end position="107"/>
    </location>
</feature>
<evidence type="ECO:0000313" key="3">
    <source>
        <dbReference type="RefSeq" id="XP_027086616.1"/>
    </source>
</evidence>
<dbReference type="SUPFAM" id="SSF52540">
    <property type="entry name" value="P-loop containing nucleoside triphosphate hydrolases"/>
    <property type="match status" value="1"/>
</dbReference>
<name>A0A6P6U8S1_COFAR</name>
<dbReference type="PANTHER" id="PTHR10492:SF92">
    <property type="entry name" value="ATP-DEPENDENT DNA HELICASE"/>
    <property type="match status" value="1"/>
</dbReference>
<accession>A0A6P6U8S1</accession>
<dbReference type="RefSeq" id="XP_071920603.1">
    <property type="nucleotide sequence ID" value="XM_072064502.1"/>
</dbReference>
<keyword evidence="2" id="KW-1185">Reference proteome</keyword>
<evidence type="ECO:0000313" key="4">
    <source>
        <dbReference type="RefSeq" id="XP_071920602.1"/>
    </source>
</evidence>
<evidence type="ECO:0000313" key="2">
    <source>
        <dbReference type="Proteomes" id="UP001652660"/>
    </source>
</evidence>
<evidence type="ECO:0000313" key="5">
    <source>
        <dbReference type="RefSeq" id="XP_071920603.1"/>
    </source>
</evidence>
<reference evidence="3" key="2">
    <citation type="submission" date="2025-04" db="UniProtKB">
        <authorList>
            <consortium name="RefSeq"/>
        </authorList>
    </citation>
    <scope>IDENTIFICATION</scope>
    <source>
        <tissue evidence="3 4">Leaves</tissue>
    </source>
</reference>